<dbReference type="EMBL" id="CM007654">
    <property type="protein sequence ID" value="ONI09956.1"/>
    <property type="molecule type" value="Genomic_DNA"/>
</dbReference>
<proteinExistence type="predicted"/>
<evidence type="ECO:0000313" key="1">
    <source>
        <dbReference type="EMBL" id="ONI09956.1"/>
    </source>
</evidence>
<dbReference type="Proteomes" id="UP000006882">
    <property type="component" value="Chromosome G4"/>
</dbReference>
<evidence type="ECO:0000313" key="2">
    <source>
        <dbReference type="Proteomes" id="UP000006882"/>
    </source>
</evidence>
<dbReference type="AlphaFoldDB" id="A0A251PEF5"/>
<keyword evidence="2" id="KW-1185">Reference proteome</keyword>
<organism evidence="1 2">
    <name type="scientific">Prunus persica</name>
    <name type="common">Peach</name>
    <name type="synonym">Amygdalus persica</name>
    <dbReference type="NCBI Taxonomy" id="3760"/>
    <lineage>
        <taxon>Eukaryota</taxon>
        <taxon>Viridiplantae</taxon>
        <taxon>Streptophyta</taxon>
        <taxon>Embryophyta</taxon>
        <taxon>Tracheophyta</taxon>
        <taxon>Spermatophyta</taxon>
        <taxon>Magnoliopsida</taxon>
        <taxon>eudicotyledons</taxon>
        <taxon>Gunneridae</taxon>
        <taxon>Pentapetalae</taxon>
        <taxon>rosids</taxon>
        <taxon>fabids</taxon>
        <taxon>Rosales</taxon>
        <taxon>Rosaceae</taxon>
        <taxon>Amygdaloideae</taxon>
        <taxon>Amygdaleae</taxon>
        <taxon>Prunus</taxon>
    </lineage>
</organism>
<reference evidence="1 2" key="1">
    <citation type="journal article" date="2013" name="Nat. Genet.">
        <title>The high-quality draft genome of peach (Prunus persica) identifies unique patterns of genetic diversity, domestication and genome evolution.</title>
        <authorList>
            <consortium name="International Peach Genome Initiative"/>
            <person name="Verde I."/>
            <person name="Abbott A.G."/>
            <person name="Scalabrin S."/>
            <person name="Jung S."/>
            <person name="Shu S."/>
            <person name="Marroni F."/>
            <person name="Zhebentyayeva T."/>
            <person name="Dettori M.T."/>
            <person name="Grimwood J."/>
            <person name="Cattonaro F."/>
            <person name="Zuccolo A."/>
            <person name="Rossini L."/>
            <person name="Jenkins J."/>
            <person name="Vendramin E."/>
            <person name="Meisel L.A."/>
            <person name="Decroocq V."/>
            <person name="Sosinski B."/>
            <person name="Prochnik S."/>
            <person name="Mitros T."/>
            <person name="Policriti A."/>
            <person name="Cipriani G."/>
            <person name="Dondini L."/>
            <person name="Ficklin S."/>
            <person name="Goodstein D.M."/>
            <person name="Xuan P."/>
            <person name="Del Fabbro C."/>
            <person name="Aramini V."/>
            <person name="Copetti D."/>
            <person name="Gonzalez S."/>
            <person name="Horner D.S."/>
            <person name="Falchi R."/>
            <person name="Lucas S."/>
            <person name="Mica E."/>
            <person name="Maldonado J."/>
            <person name="Lazzari B."/>
            <person name="Bielenberg D."/>
            <person name="Pirona R."/>
            <person name="Miculan M."/>
            <person name="Barakat A."/>
            <person name="Testolin R."/>
            <person name="Stella A."/>
            <person name="Tartarini S."/>
            <person name="Tonutti P."/>
            <person name="Arus P."/>
            <person name="Orellana A."/>
            <person name="Wells C."/>
            <person name="Main D."/>
            <person name="Vizzotto G."/>
            <person name="Silva H."/>
            <person name="Salamini F."/>
            <person name="Schmutz J."/>
            <person name="Morgante M."/>
            <person name="Rokhsar D.S."/>
        </authorList>
    </citation>
    <scope>NUCLEOTIDE SEQUENCE [LARGE SCALE GENOMIC DNA]</scope>
    <source>
        <strain evidence="2">cv. Nemared</strain>
    </source>
</reference>
<dbReference type="Gramene" id="ONI09956">
    <property type="protein sequence ID" value="ONI09956"/>
    <property type="gene ID" value="PRUPE_4G020500"/>
</dbReference>
<gene>
    <name evidence="1" type="ORF">PRUPE_4G020500</name>
</gene>
<name>A0A251PEF5_PRUPE</name>
<accession>A0A251PEF5</accession>
<feature type="non-terminal residue" evidence="1">
    <location>
        <position position="98"/>
    </location>
</feature>
<sequence length="98" mass="10955">NFDSCIPSQILVFNFLFFFRQASLALTLTRTLTLTPHSINPISFSLSTLDPPPPSSLSQSYSEPLLSRISLPLWVLIEVAVRTKPLKIDHNSIKACLQ</sequence>
<protein>
    <submittedName>
        <fullName evidence="1">Uncharacterized protein</fullName>
    </submittedName>
</protein>